<dbReference type="PANTHER" id="PTHR16515">
    <property type="entry name" value="PR DOMAIN ZINC FINGER PROTEIN"/>
    <property type="match status" value="1"/>
</dbReference>
<dbReference type="EMBL" id="OX395127">
    <property type="protein sequence ID" value="CAI5768589.1"/>
    <property type="molecule type" value="Genomic_DNA"/>
</dbReference>
<evidence type="ECO:0000256" key="7">
    <source>
        <dbReference type="PROSITE-ProRule" id="PRU00042"/>
    </source>
</evidence>
<evidence type="ECO:0000256" key="6">
    <source>
        <dbReference type="ARBA" id="ARBA00023242"/>
    </source>
</evidence>
<keyword evidence="11" id="KW-1185">Reference proteome</keyword>
<evidence type="ECO:0000313" key="10">
    <source>
        <dbReference type="EMBL" id="CAI5768589.1"/>
    </source>
</evidence>
<dbReference type="Proteomes" id="UP001178461">
    <property type="component" value="Chromosome 2"/>
</dbReference>
<dbReference type="AlphaFoldDB" id="A0AA35K0G5"/>
<feature type="region of interest" description="Disordered" evidence="8">
    <location>
        <begin position="255"/>
        <end position="281"/>
    </location>
</feature>
<dbReference type="Pfam" id="PF00096">
    <property type="entry name" value="zf-C2H2"/>
    <property type="match status" value="2"/>
</dbReference>
<comment type="subcellular location">
    <subcellularLocation>
        <location evidence="1">Nucleus</location>
    </subcellularLocation>
</comment>
<dbReference type="Gene3D" id="3.30.160.60">
    <property type="entry name" value="Classic Zinc Finger"/>
    <property type="match status" value="4"/>
</dbReference>
<dbReference type="PANTHER" id="PTHR16515:SF66">
    <property type="entry name" value="C2H2-TYPE DOMAIN-CONTAINING PROTEIN"/>
    <property type="match status" value="1"/>
</dbReference>
<dbReference type="InterPro" id="IPR013087">
    <property type="entry name" value="Znf_C2H2_type"/>
</dbReference>
<sequence length="281" mass="32069">MDQHVPTQEPASEESEEEAVVEVPVIEMEEEPMELPPENLADEVAGQNLGTQDWPRWPEEQQPQQQQPQPPPQPQGEDQSVPDVGGIFLKPEEPEESKEKCPVAARIRMQVMEAQNQSLKLEERSRSPCRSAAKSPTQLTERMPRSCSQCRKPFSCSTSLRSHQGAHTAMPYQCEECGKVFAHLANLRVHERGHVGPKTSRCPTCKISFARSLSNLTEHRRTQRDTLEQKYFPCVKIEGTQVMFRIGKAEERPHQCPHCGESFEDESSLREHEKTHRRRTT</sequence>
<feature type="domain" description="C2H2-type" evidence="9">
    <location>
        <begin position="172"/>
        <end position="199"/>
    </location>
</feature>
<dbReference type="InterPro" id="IPR050331">
    <property type="entry name" value="Zinc_finger"/>
</dbReference>
<accession>A0AA35K0G5</accession>
<evidence type="ECO:0000256" key="1">
    <source>
        <dbReference type="ARBA" id="ARBA00004123"/>
    </source>
</evidence>
<dbReference type="GO" id="GO:0010468">
    <property type="term" value="P:regulation of gene expression"/>
    <property type="evidence" value="ECO:0007669"/>
    <property type="project" value="TreeGrafter"/>
</dbReference>
<dbReference type="SMART" id="SM00355">
    <property type="entry name" value="ZnF_C2H2"/>
    <property type="match status" value="3"/>
</dbReference>
<keyword evidence="3" id="KW-0677">Repeat</keyword>
<dbReference type="PROSITE" id="PS00028">
    <property type="entry name" value="ZINC_FINGER_C2H2_1"/>
    <property type="match status" value="2"/>
</dbReference>
<keyword evidence="5" id="KW-0862">Zinc</keyword>
<proteinExistence type="predicted"/>
<dbReference type="PROSITE" id="PS50157">
    <property type="entry name" value="ZINC_FINGER_C2H2_2"/>
    <property type="match status" value="3"/>
</dbReference>
<dbReference type="InterPro" id="IPR036236">
    <property type="entry name" value="Znf_C2H2_sf"/>
</dbReference>
<dbReference type="SUPFAM" id="SSF57667">
    <property type="entry name" value="beta-beta-alpha zinc fingers"/>
    <property type="match status" value="3"/>
</dbReference>
<reference evidence="10" key="1">
    <citation type="submission" date="2022-12" db="EMBL/GenBank/DDBJ databases">
        <authorList>
            <person name="Alioto T."/>
            <person name="Alioto T."/>
            <person name="Gomez Garrido J."/>
        </authorList>
    </citation>
    <scope>NUCLEOTIDE SEQUENCE</scope>
</reference>
<dbReference type="GO" id="GO:0005634">
    <property type="term" value="C:nucleus"/>
    <property type="evidence" value="ECO:0007669"/>
    <property type="project" value="UniProtKB-SubCell"/>
</dbReference>
<feature type="domain" description="C2H2-type" evidence="9">
    <location>
        <begin position="145"/>
        <end position="168"/>
    </location>
</feature>
<evidence type="ECO:0000256" key="3">
    <source>
        <dbReference type="ARBA" id="ARBA00022737"/>
    </source>
</evidence>
<feature type="compositionally biased region" description="Acidic residues" evidence="8">
    <location>
        <begin position="11"/>
        <end position="20"/>
    </location>
</feature>
<evidence type="ECO:0000313" key="11">
    <source>
        <dbReference type="Proteomes" id="UP001178461"/>
    </source>
</evidence>
<gene>
    <name evidence="10" type="ORF">PODLI_1B032654</name>
</gene>
<name>A0AA35K0G5_9SAUR</name>
<evidence type="ECO:0000256" key="8">
    <source>
        <dbReference type="SAM" id="MobiDB-lite"/>
    </source>
</evidence>
<evidence type="ECO:0000256" key="5">
    <source>
        <dbReference type="ARBA" id="ARBA00022833"/>
    </source>
</evidence>
<evidence type="ECO:0000256" key="4">
    <source>
        <dbReference type="ARBA" id="ARBA00022771"/>
    </source>
</evidence>
<feature type="domain" description="C2H2-type" evidence="9">
    <location>
        <begin position="254"/>
        <end position="281"/>
    </location>
</feature>
<dbReference type="GO" id="GO:0008270">
    <property type="term" value="F:zinc ion binding"/>
    <property type="evidence" value="ECO:0007669"/>
    <property type="project" value="UniProtKB-KW"/>
</dbReference>
<feature type="region of interest" description="Disordered" evidence="8">
    <location>
        <begin position="117"/>
        <end position="140"/>
    </location>
</feature>
<protein>
    <submittedName>
        <fullName evidence="10">Finger 691-like isoform X1</fullName>
    </submittedName>
</protein>
<evidence type="ECO:0000259" key="9">
    <source>
        <dbReference type="PROSITE" id="PS50157"/>
    </source>
</evidence>
<feature type="region of interest" description="Disordered" evidence="8">
    <location>
        <begin position="1"/>
        <end position="99"/>
    </location>
</feature>
<dbReference type="FunFam" id="3.30.160.60:FF:000925">
    <property type="entry name" value="Zinc finger protein 668"/>
    <property type="match status" value="1"/>
</dbReference>
<organism evidence="10 11">
    <name type="scientific">Podarcis lilfordi</name>
    <name type="common">Lilford's wall lizard</name>
    <dbReference type="NCBI Taxonomy" id="74358"/>
    <lineage>
        <taxon>Eukaryota</taxon>
        <taxon>Metazoa</taxon>
        <taxon>Chordata</taxon>
        <taxon>Craniata</taxon>
        <taxon>Vertebrata</taxon>
        <taxon>Euteleostomi</taxon>
        <taxon>Lepidosauria</taxon>
        <taxon>Squamata</taxon>
        <taxon>Bifurcata</taxon>
        <taxon>Unidentata</taxon>
        <taxon>Episquamata</taxon>
        <taxon>Laterata</taxon>
        <taxon>Lacertibaenia</taxon>
        <taxon>Lacertidae</taxon>
        <taxon>Podarcis</taxon>
    </lineage>
</organism>
<keyword evidence="2" id="KW-0479">Metal-binding</keyword>
<keyword evidence="6" id="KW-0539">Nucleus</keyword>
<evidence type="ECO:0000256" key="2">
    <source>
        <dbReference type="ARBA" id="ARBA00022723"/>
    </source>
</evidence>
<keyword evidence="4 7" id="KW-0863">Zinc-finger</keyword>
<dbReference type="FunFam" id="3.30.160.60:FF:000624">
    <property type="entry name" value="zinc finger protein 697"/>
    <property type="match status" value="1"/>
</dbReference>